<dbReference type="SUPFAM" id="SSF53335">
    <property type="entry name" value="S-adenosyl-L-methionine-dependent methyltransferases"/>
    <property type="match status" value="1"/>
</dbReference>
<evidence type="ECO:0000259" key="1">
    <source>
        <dbReference type="Pfam" id="PF02384"/>
    </source>
</evidence>
<dbReference type="Pfam" id="PF02384">
    <property type="entry name" value="N6_Mtase"/>
    <property type="match status" value="1"/>
</dbReference>
<evidence type="ECO:0000313" key="3">
    <source>
        <dbReference type="Proteomes" id="UP000230178"/>
    </source>
</evidence>
<organism evidence="2 3">
    <name type="scientific">Candidatus Nealsonbacteria bacterium CG_4_9_14_3_um_filter_37_29</name>
    <dbReference type="NCBI Taxonomy" id="1974696"/>
    <lineage>
        <taxon>Bacteria</taxon>
        <taxon>Candidatus Nealsoniibacteriota</taxon>
    </lineage>
</organism>
<dbReference type="PRINTS" id="PR00507">
    <property type="entry name" value="N12N6MTFRASE"/>
</dbReference>
<comment type="caution">
    <text evidence="2">The sequence shown here is derived from an EMBL/GenBank/DDBJ whole genome shotgun (WGS) entry which is preliminary data.</text>
</comment>
<dbReference type="Proteomes" id="UP000230178">
    <property type="component" value="Unassembled WGS sequence"/>
</dbReference>
<dbReference type="CDD" id="cd02440">
    <property type="entry name" value="AdoMet_MTases"/>
    <property type="match status" value="1"/>
</dbReference>
<protein>
    <recommendedName>
        <fullName evidence="1">DNA methylase adenine-specific domain-containing protein</fullName>
    </recommendedName>
</protein>
<name>A0A2M7Z2T6_9BACT</name>
<dbReference type="Gene3D" id="3.40.50.150">
    <property type="entry name" value="Vaccinia Virus protein VP39"/>
    <property type="match status" value="1"/>
</dbReference>
<feature type="non-terminal residue" evidence="2">
    <location>
        <position position="1"/>
    </location>
</feature>
<dbReference type="AlphaFoldDB" id="A0A2M7Z2T6"/>
<dbReference type="InterPro" id="IPR029063">
    <property type="entry name" value="SAM-dependent_MTases_sf"/>
</dbReference>
<proteinExistence type="predicted"/>
<dbReference type="GO" id="GO:0008170">
    <property type="term" value="F:N-methyltransferase activity"/>
    <property type="evidence" value="ECO:0007669"/>
    <property type="project" value="InterPro"/>
</dbReference>
<sequence length="500" mass="57831">PSGLPPKILATTVGKDIKFYKWSIDYSKPIPDFITDEIEVLSFEKLLSYYGLVEEYKARILEPKNFTTDFFDELISIFKLYKKEEKITKDVVKEVVYQIHNYLLNSQKYTGDYPYTELDLQGQKAIRDLFKRFDFIASLGPEIAKEFRKAILRSFQGEEFNQYLTEKCVIDFVFGLIGRLNKHTKVLDFECGSGGFLATAIDQNNLDLKNVTGIDIEDLPYIIAKTYFALYFKKTGEELNLVPIKKDNGLFYHGKNWDLVVGNPAGSSKYEHGDEDQIFENLNNDLNRNGKRDKISEYNLSIQQAIQSVCIGGKICLVLPEGMFSNSQDEFLRKYIAKHCNILAIISLPPGSFKRGTTVSQLRRGAQSASMKMSILYAEKIREVKRSEGLEVDVNYLNYPIFLAHIDKIESRSGEIGEWLEERLNLVLEQWREWQNKAELEKIEKVITKFDRGERIKNRQKPLFSKTRVKEVEVKKEKPKKAKKGKSETKISEFLEDLIK</sequence>
<dbReference type="InterPro" id="IPR003356">
    <property type="entry name" value="DNA_methylase_A-5"/>
</dbReference>
<feature type="domain" description="DNA methylase adenine-specific" evidence="1">
    <location>
        <begin position="155"/>
        <end position="358"/>
    </location>
</feature>
<dbReference type="EMBL" id="PFVS01000113">
    <property type="protein sequence ID" value="PJA82574.1"/>
    <property type="molecule type" value="Genomic_DNA"/>
</dbReference>
<gene>
    <name evidence="2" type="ORF">CO146_02880</name>
</gene>
<dbReference type="PANTHER" id="PTHR42998">
    <property type="entry name" value="TYPE I RESTRICTION ENZYME HINDVIIP M PROTEIN-RELATED"/>
    <property type="match status" value="1"/>
</dbReference>
<dbReference type="InterPro" id="IPR052916">
    <property type="entry name" value="Type-I_RE_MTase_Subunit"/>
</dbReference>
<dbReference type="PANTHER" id="PTHR42998:SF1">
    <property type="entry name" value="TYPE I RESTRICTION ENZYME HINDI METHYLASE SUBUNIT"/>
    <property type="match status" value="1"/>
</dbReference>
<accession>A0A2M7Z2T6</accession>
<dbReference type="GO" id="GO:0003677">
    <property type="term" value="F:DNA binding"/>
    <property type="evidence" value="ECO:0007669"/>
    <property type="project" value="InterPro"/>
</dbReference>
<evidence type="ECO:0000313" key="2">
    <source>
        <dbReference type="EMBL" id="PJA82574.1"/>
    </source>
</evidence>
<reference evidence="3" key="1">
    <citation type="submission" date="2017-09" db="EMBL/GenBank/DDBJ databases">
        <title>Depth-based differentiation of microbial function through sediment-hosted aquifers and enrichment of novel symbionts in the deep terrestrial subsurface.</title>
        <authorList>
            <person name="Probst A.J."/>
            <person name="Ladd B."/>
            <person name="Jarett J.K."/>
            <person name="Geller-Mcgrath D.E."/>
            <person name="Sieber C.M.K."/>
            <person name="Emerson J.B."/>
            <person name="Anantharaman K."/>
            <person name="Thomas B.C."/>
            <person name="Malmstrom R."/>
            <person name="Stieglmeier M."/>
            <person name="Klingl A."/>
            <person name="Woyke T."/>
            <person name="Ryan C.M."/>
            <person name="Banfield J.F."/>
        </authorList>
    </citation>
    <scope>NUCLEOTIDE SEQUENCE [LARGE SCALE GENOMIC DNA]</scope>
</reference>